<sequence length="110" mass="12698">MQHTRAALQLGGLVTRGQREVHRETLRDQNLGNPKPHACPAELDAALGIRRPLQRTKPASPRPNRSSRWHQENQFENQQPNLPMPSEPEAIMQLEKHNPPHREQYVKPVR</sequence>
<gene>
    <name evidence="2" type="ORF">B0T16DRAFT_384263</name>
</gene>
<dbReference type="EMBL" id="JAULSV010000001">
    <property type="protein sequence ID" value="KAK0655354.1"/>
    <property type="molecule type" value="Genomic_DNA"/>
</dbReference>
<evidence type="ECO:0000313" key="2">
    <source>
        <dbReference type="EMBL" id="KAK0655354.1"/>
    </source>
</evidence>
<name>A0AA40D021_9PEZI</name>
<organism evidence="2 3">
    <name type="scientific">Cercophora newfieldiana</name>
    <dbReference type="NCBI Taxonomy" id="92897"/>
    <lineage>
        <taxon>Eukaryota</taxon>
        <taxon>Fungi</taxon>
        <taxon>Dikarya</taxon>
        <taxon>Ascomycota</taxon>
        <taxon>Pezizomycotina</taxon>
        <taxon>Sordariomycetes</taxon>
        <taxon>Sordariomycetidae</taxon>
        <taxon>Sordariales</taxon>
        <taxon>Lasiosphaeriaceae</taxon>
        <taxon>Cercophora</taxon>
    </lineage>
</organism>
<dbReference type="Proteomes" id="UP001174936">
    <property type="component" value="Unassembled WGS sequence"/>
</dbReference>
<feature type="region of interest" description="Disordered" evidence="1">
    <location>
        <begin position="1"/>
        <end position="20"/>
    </location>
</feature>
<dbReference type="AlphaFoldDB" id="A0AA40D021"/>
<reference evidence="2" key="1">
    <citation type="submission" date="2023-06" db="EMBL/GenBank/DDBJ databases">
        <title>Genome-scale phylogeny and comparative genomics of the fungal order Sordariales.</title>
        <authorList>
            <consortium name="Lawrence Berkeley National Laboratory"/>
            <person name="Hensen N."/>
            <person name="Bonometti L."/>
            <person name="Westerberg I."/>
            <person name="Brannstrom I.O."/>
            <person name="Guillou S."/>
            <person name="Cros-Aarteil S."/>
            <person name="Calhoun S."/>
            <person name="Haridas S."/>
            <person name="Kuo A."/>
            <person name="Mondo S."/>
            <person name="Pangilinan J."/>
            <person name="Riley R."/>
            <person name="Labutti K."/>
            <person name="Andreopoulos B."/>
            <person name="Lipzen A."/>
            <person name="Chen C."/>
            <person name="Yanf M."/>
            <person name="Daum C."/>
            <person name="Ng V."/>
            <person name="Clum A."/>
            <person name="Steindorff A."/>
            <person name="Ohm R."/>
            <person name="Martin F."/>
            <person name="Silar P."/>
            <person name="Natvig D."/>
            <person name="Lalanne C."/>
            <person name="Gautier V."/>
            <person name="Ament-Velasquez S.L."/>
            <person name="Kruys A."/>
            <person name="Hutchinson M.I."/>
            <person name="Powell A.J."/>
            <person name="Barry K."/>
            <person name="Miller A.N."/>
            <person name="Grigoriev I.V."/>
            <person name="Debuchy R."/>
            <person name="Gladieux P."/>
            <person name="Thoren M.H."/>
            <person name="Johannesson H."/>
        </authorList>
    </citation>
    <scope>NUCLEOTIDE SEQUENCE</scope>
    <source>
        <strain evidence="2">SMH2532-1</strain>
    </source>
</reference>
<feature type="region of interest" description="Disordered" evidence="1">
    <location>
        <begin position="50"/>
        <end position="110"/>
    </location>
</feature>
<evidence type="ECO:0000313" key="3">
    <source>
        <dbReference type="Proteomes" id="UP001174936"/>
    </source>
</evidence>
<comment type="caution">
    <text evidence="2">The sequence shown here is derived from an EMBL/GenBank/DDBJ whole genome shotgun (WGS) entry which is preliminary data.</text>
</comment>
<keyword evidence="3" id="KW-1185">Reference proteome</keyword>
<protein>
    <submittedName>
        <fullName evidence="2">Uncharacterized protein</fullName>
    </submittedName>
</protein>
<proteinExistence type="predicted"/>
<accession>A0AA40D021</accession>
<feature type="compositionally biased region" description="Polar residues" evidence="1">
    <location>
        <begin position="72"/>
        <end position="81"/>
    </location>
</feature>
<evidence type="ECO:0000256" key="1">
    <source>
        <dbReference type="SAM" id="MobiDB-lite"/>
    </source>
</evidence>
<feature type="compositionally biased region" description="Basic and acidic residues" evidence="1">
    <location>
        <begin position="94"/>
        <end position="110"/>
    </location>
</feature>